<reference evidence="1" key="1">
    <citation type="submission" date="2022-07" db="EMBL/GenBank/DDBJ databases">
        <authorList>
            <person name="Trinca V."/>
            <person name="Uliana J.V.C."/>
            <person name="Torres T.T."/>
            <person name="Ward R.J."/>
            <person name="Monesi N."/>
        </authorList>
    </citation>
    <scope>NUCLEOTIDE SEQUENCE</scope>
    <source>
        <strain evidence="1">HSMRA1968</strain>
        <tissue evidence="1">Whole embryos</tissue>
    </source>
</reference>
<evidence type="ECO:0000313" key="1">
    <source>
        <dbReference type="EMBL" id="KAJ6647724.1"/>
    </source>
</evidence>
<comment type="caution">
    <text evidence="1">The sequence shown here is derived from an EMBL/GenBank/DDBJ whole genome shotgun (WGS) entry which is preliminary data.</text>
</comment>
<organism evidence="1 2">
    <name type="scientific">Pseudolycoriella hygida</name>
    <dbReference type="NCBI Taxonomy" id="35572"/>
    <lineage>
        <taxon>Eukaryota</taxon>
        <taxon>Metazoa</taxon>
        <taxon>Ecdysozoa</taxon>
        <taxon>Arthropoda</taxon>
        <taxon>Hexapoda</taxon>
        <taxon>Insecta</taxon>
        <taxon>Pterygota</taxon>
        <taxon>Neoptera</taxon>
        <taxon>Endopterygota</taxon>
        <taxon>Diptera</taxon>
        <taxon>Nematocera</taxon>
        <taxon>Sciaroidea</taxon>
        <taxon>Sciaridae</taxon>
        <taxon>Pseudolycoriella</taxon>
    </lineage>
</organism>
<dbReference type="EMBL" id="WJQU01000001">
    <property type="protein sequence ID" value="KAJ6647724.1"/>
    <property type="molecule type" value="Genomic_DNA"/>
</dbReference>
<accession>A0A9Q0S737</accession>
<evidence type="ECO:0000313" key="2">
    <source>
        <dbReference type="Proteomes" id="UP001151699"/>
    </source>
</evidence>
<dbReference type="AlphaFoldDB" id="A0A9Q0S737"/>
<dbReference type="Proteomes" id="UP001151699">
    <property type="component" value="Chromosome A"/>
</dbReference>
<name>A0A9Q0S737_9DIPT</name>
<proteinExistence type="predicted"/>
<gene>
    <name evidence="1" type="ORF">Bhyg_02947</name>
</gene>
<sequence>MFSGQKFPDTEQVQNVMSEGGIHTQLYNRFAKTDELKQFHKYPTKYLRKVSTKFAPQKTKSRRNEAIRLNEIPKTITNQTQPAATNQTHEAVCMQKSPPLPAAASNQTSGVSSQMVLPMTTTLRIQGVITNNDEAIVTST</sequence>
<protein>
    <submittedName>
        <fullName evidence="1">Uncharacterized protein</fullName>
    </submittedName>
</protein>
<keyword evidence="2" id="KW-1185">Reference proteome</keyword>
<feature type="non-terminal residue" evidence="1">
    <location>
        <position position="140"/>
    </location>
</feature>